<evidence type="ECO:0000256" key="3">
    <source>
        <dbReference type="ARBA" id="ARBA00004857"/>
    </source>
</evidence>
<dbReference type="PROSITE" id="PS00958">
    <property type="entry name" value="TRANSALDOLASE_2"/>
    <property type="match status" value="1"/>
</dbReference>
<keyword evidence="13" id="KW-1185">Reference proteome</keyword>
<evidence type="ECO:0000256" key="7">
    <source>
        <dbReference type="ARBA" id="ARBA00022679"/>
    </source>
</evidence>
<evidence type="ECO:0000256" key="1">
    <source>
        <dbReference type="ARBA" id="ARBA00003518"/>
    </source>
</evidence>
<comment type="caution">
    <text evidence="12">The sequence shown here is derived from an EMBL/GenBank/DDBJ whole genome shotgun (WGS) entry which is preliminary data.</text>
</comment>
<sequence length="334" mass="37358">MIDEDDLRGITSNPSIFYKSIKDSSDYDGLMREQFSELSKTAKDVFYALEQQDITEAADLLMGVYDKTEGRDGFVSIEVDPNFAYDTEATIKEARTLFKAIGRPNVMIKVPATPEGLPAIRQLTAEGYNVNATLLFSITRYEEVVNAYLDGLADRLLDNQSIASIASVASFFVSRLDTVVDAMLKDRTDITEVDDFLGKTAVANAKTAYQTMVTLFSSERFLKLKERGGKVQRLLWASTSTKNPDYNNCLYVNNLIGPHTVNTMPDETVKAFRASGIPKRTIDQDLEETQVLLDALDNLNIDINAITLKLEQDGVRLFIESFNNLLQLIQDKRG</sequence>
<dbReference type="CDD" id="cd00955">
    <property type="entry name" value="Transaldolase_like"/>
    <property type="match status" value="1"/>
</dbReference>
<evidence type="ECO:0000256" key="10">
    <source>
        <dbReference type="ARBA" id="ARBA00048810"/>
    </source>
</evidence>
<keyword evidence="9 11" id="KW-0704">Schiff base</keyword>
<dbReference type="PANTHER" id="PTHR10683:SF31">
    <property type="entry name" value="TRANSALDOLASE"/>
    <property type="match status" value="1"/>
</dbReference>
<dbReference type="GO" id="GO:0005737">
    <property type="term" value="C:cytoplasm"/>
    <property type="evidence" value="ECO:0007669"/>
    <property type="project" value="UniProtKB-SubCell"/>
</dbReference>
<dbReference type="Pfam" id="PF00923">
    <property type="entry name" value="TAL_FSA"/>
    <property type="match status" value="1"/>
</dbReference>
<dbReference type="Proteomes" id="UP000033423">
    <property type="component" value="Unassembled WGS sequence"/>
</dbReference>
<comment type="catalytic activity">
    <reaction evidence="10 11">
        <text>D-sedoheptulose 7-phosphate + D-glyceraldehyde 3-phosphate = D-erythrose 4-phosphate + beta-D-fructose 6-phosphate</text>
        <dbReference type="Rhea" id="RHEA:17053"/>
        <dbReference type="ChEBI" id="CHEBI:16897"/>
        <dbReference type="ChEBI" id="CHEBI:57483"/>
        <dbReference type="ChEBI" id="CHEBI:57634"/>
        <dbReference type="ChEBI" id="CHEBI:59776"/>
        <dbReference type="EC" id="2.2.1.2"/>
    </reaction>
</comment>
<feature type="active site" description="Schiff-base intermediate with substrate" evidence="11">
    <location>
        <position position="109"/>
    </location>
</feature>
<evidence type="ECO:0000256" key="11">
    <source>
        <dbReference type="HAMAP-Rule" id="MF_00493"/>
    </source>
</evidence>
<accession>A0A0F3GIG0</accession>
<dbReference type="HAMAP" id="MF_00493">
    <property type="entry name" value="Transaldolase_2"/>
    <property type="match status" value="1"/>
</dbReference>
<dbReference type="GO" id="GO:0005975">
    <property type="term" value="P:carbohydrate metabolic process"/>
    <property type="evidence" value="ECO:0007669"/>
    <property type="project" value="InterPro"/>
</dbReference>
<keyword evidence="12" id="KW-0413">Isomerase</keyword>
<evidence type="ECO:0000256" key="5">
    <source>
        <dbReference type="ARBA" id="ARBA00013151"/>
    </source>
</evidence>
<dbReference type="GO" id="GO:0006098">
    <property type="term" value="P:pentose-phosphate shunt"/>
    <property type="evidence" value="ECO:0007669"/>
    <property type="project" value="UniProtKB-UniRule"/>
</dbReference>
<evidence type="ECO:0000256" key="4">
    <source>
        <dbReference type="ARBA" id="ARBA00008426"/>
    </source>
</evidence>
<dbReference type="NCBIfam" id="NF002881">
    <property type="entry name" value="PRK03343.1"/>
    <property type="match status" value="1"/>
</dbReference>
<evidence type="ECO:0000256" key="8">
    <source>
        <dbReference type="ARBA" id="ARBA00023126"/>
    </source>
</evidence>
<comment type="subcellular location">
    <subcellularLocation>
        <location evidence="2 11">Cytoplasm</location>
    </subcellularLocation>
</comment>
<dbReference type="InterPro" id="IPR013785">
    <property type="entry name" value="Aldolase_TIM"/>
</dbReference>
<evidence type="ECO:0000313" key="12">
    <source>
        <dbReference type="EMBL" id="KJU81744.1"/>
    </source>
</evidence>
<dbReference type="InterPro" id="IPR001585">
    <property type="entry name" value="TAL/FSA"/>
</dbReference>
<dbReference type="InterPro" id="IPR018225">
    <property type="entry name" value="Transaldolase_AS"/>
</dbReference>
<dbReference type="EC" id="2.2.1.2" evidence="5 11"/>
<dbReference type="EMBL" id="LACI01002576">
    <property type="protein sequence ID" value="KJU81744.1"/>
    <property type="molecule type" value="Genomic_DNA"/>
</dbReference>
<protein>
    <recommendedName>
        <fullName evidence="5 11">Transaldolase</fullName>
        <ecNumber evidence="5 11">2.2.1.2</ecNumber>
    </recommendedName>
</protein>
<evidence type="ECO:0000313" key="13">
    <source>
        <dbReference type="Proteomes" id="UP000033423"/>
    </source>
</evidence>
<dbReference type="PROSITE" id="PS01054">
    <property type="entry name" value="TRANSALDOLASE_1"/>
    <property type="match status" value="1"/>
</dbReference>
<dbReference type="AlphaFoldDB" id="A0A0F3GIG0"/>
<dbReference type="UniPathway" id="UPA00115">
    <property type="reaction ID" value="UER00414"/>
</dbReference>
<comment type="function">
    <text evidence="1 11">Transaldolase is important for the balance of metabolites in the pentose-phosphate pathway.</text>
</comment>
<keyword evidence="6 11" id="KW-0963">Cytoplasm</keyword>
<dbReference type="NCBIfam" id="TIGR00876">
    <property type="entry name" value="tal_mycobact"/>
    <property type="match status" value="1"/>
</dbReference>
<dbReference type="InterPro" id="IPR004732">
    <property type="entry name" value="Transaldolase_2"/>
</dbReference>
<comment type="similarity">
    <text evidence="4 11">Belongs to the transaldolase family. Type 2 subfamily.</text>
</comment>
<name>A0A0F3GIG0_9BACT</name>
<dbReference type="PATRIC" id="fig|29290.4.peg.8024"/>
<keyword evidence="8 11" id="KW-0570">Pentose shunt</keyword>
<dbReference type="PIRSF" id="PIRSF036915">
    <property type="entry name" value="Trnald_Bac_Plnt"/>
    <property type="match status" value="1"/>
</dbReference>
<evidence type="ECO:0000256" key="2">
    <source>
        <dbReference type="ARBA" id="ARBA00004496"/>
    </source>
</evidence>
<evidence type="ECO:0000256" key="6">
    <source>
        <dbReference type="ARBA" id="ARBA00022490"/>
    </source>
</evidence>
<comment type="pathway">
    <text evidence="3 11">Carbohydrate degradation; pentose phosphate pathway; D-glyceraldehyde 3-phosphate and beta-D-fructose 6-phosphate from D-ribose 5-phosphate and D-xylulose 5-phosphate (non-oxidative stage): step 2/3.</text>
</comment>
<dbReference type="PANTHER" id="PTHR10683">
    <property type="entry name" value="TRANSALDOLASE"/>
    <property type="match status" value="1"/>
</dbReference>
<dbReference type="Gene3D" id="3.20.20.70">
    <property type="entry name" value="Aldolase class I"/>
    <property type="match status" value="1"/>
</dbReference>
<dbReference type="GO" id="GO:0004801">
    <property type="term" value="F:transaldolase activity"/>
    <property type="evidence" value="ECO:0007669"/>
    <property type="project" value="UniProtKB-UniRule"/>
</dbReference>
<dbReference type="GO" id="GO:0016853">
    <property type="term" value="F:isomerase activity"/>
    <property type="evidence" value="ECO:0007669"/>
    <property type="project" value="UniProtKB-KW"/>
</dbReference>
<keyword evidence="7 11" id="KW-0808">Transferase</keyword>
<evidence type="ECO:0000256" key="9">
    <source>
        <dbReference type="ARBA" id="ARBA00023270"/>
    </source>
</evidence>
<dbReference type="SUPFAM" id="SSF51569">
    <property type="entry name" value="Aldolase"/>
    <property type="match status" value="1"/>
</dbReference>
<organism evidence="12 13">
    <name type="scientific">Candidatus Magnetobacterium bavaricum</name>
    <dbReference type="NCBI Taxonomy" id="29290"/>
    <lineage>
        <taxon>Bacteria</taxon>
        <taxon>Pseudomonadati</taxon>
        <taxon>Nitrospirota</taxon>
        <taxon>Thermodesulfovibrionia</taxon>
        <taxon>Thermodesulfovibrionales</taxon>
        <taxon>Candidatus Magnetobacteriaceae</taxon>
        <taxon>Candidatus Magnetobacterium</taxon>
    </lineage>
</organism>
<proteinExistence type="inferred from homology"/>
<gene>
    <name evidence="11" type="primary">tal</name>
    <name evidence="12" type="ORF">MBAV_006061</name>
</gene>
<reference evidence="12 13" key="1">
    <citation type="submission" date="2015-02" db="EMBL/GenBank/DDBJ databases">
        <title>Single-cell genomics of uncultivated deep-branching MTB reveals a conserved set of magnetosome genes.</title>
        <authorList>
            <person name="Kolinko S."/>
            <person name="Richter M."/>
            <person name="Glockner F.O."/>
            <person name="Brachmann A."/>
            <person name="Schuler D."/>
        </authorList>
    </citation>
    <scope>NUCLEOTIDE SEQUENCE [LARGE SCALE GENOMIC DNA]</scope>
    <source>
        <strain evidence="12">TM-1</strain>
    </source>
</reference>